<sequence>MKDHIAKLIAQNESDLATILERIELLETGKMRVEAPWDDPPRDVTADVIATDKRWAENIRATIDELKTW</sequence>
<dbReference type="EMBL" id="BX572601">
    <property type="protein sequence ID" value="CAE27962.1"/>
    <property type="molecule type" value="Genomic_DNA"/>
</dbReference>
<dbReference type="KEGG" id="rpa:TX73_013015"/>
<dbReference type="Proteomes" id="UP000001426">
    <property type="component" value="Chromosome"/>
</dbReference>
<reference evidence="2" key="1">
    <citation type="submission" date="2003-07" db="EMBL/GenBank/DDBJ databases">
        <authorList>
            <consortium name="Rhodopseudomonas genome consortium"/>
            <person name="Larimer F."/>
            <person name="Harwood C."/>
        </authorList>
    </citation>
    <scope>NUCLEOTIDE SEQUENCE</scope>
    <source>
        <strain evidence="2">CGA009</strain>
    </source>
</reference>
<dbReference type="AlphaFoldDB" id="Q6N6U3"/>
<evidence type="ECO:0000313" key="2">
    <source>
        <dbReference type="EMBL" id="WCL92678.1"/>
    </source>
</evidence>
<dbReference type="EMBL" id="CP116810">
    <property type="protein sequence ID" value="WCL92678.1"/>
    <property type="molecule type" value="Genomic_DNA"/>
</dbReference>
<dbReference type="GeneID" id="66893582"/>
<evidence type="ECO:0000313" key="3">
    <source>
        <dbReference type="Proteomes" id="UP000001426"/>
    </source>
</evidence>
<organism evidence="1">
    <name type="scientific">Rhodopseudomonas palustris (strain ATCC BAA-98 / CGA009)</name>
    <dbReference type="NCBI Taxonomy" id="258594"/>
    <lineage>
        <taxon>Bacteria</taxon>
        <taxon>Pseudomonadati</taxon>
        <taxon>Pseudomonadota</taxon>
        <taxon>Alphaproteobacteria</taxon>
        <taxon>Hyphomicrobiales</taxon>
        <taxon>Nitrobacteraceae</taxon>
        <taxon>Rhodopseudomonas</taxon>
    </lineage>
</organism>
<reference evidence="1 3" key="2">
    <citation type="journal article" date="2004" name="Nat. Biotechnol.">
        <title>Complete genome sequence of the metabolically versatile photosynthetic bacterium Rhodopseudomonas palustris.</title>
        <authorList>
            <person name="Larimer F.W."/>
            <person name="Chain P."/>
            <person name="Hauser L."/>
            <person name="Lamerdin J."/>
            <person name="Malfatti S."/>
            <person name="Do L."/>
            <person name="Land M.L."/>
            <person name="Pelletier D.A."/>
            <person name="Beatty J.T."/>
            <person name="Lang A.S."/>
            <person name="Tabita F.R."/>
            <person name="Gibson J.L."/>
            <person name="Hanson T.E."/>
            <person name="Bobst C."/>
            <person name="Torres J.L."/>
            <person name="Peres C."/>
            <person name="Harrison F.H."/>
            <person name="Gibson J."/>
            <person name="Harwood C.S."/>
        </authorList>
    </citation>
    <scope>NUCLEOTIDE SEQUENCE [LARGE SCALE GENOMIC DNA]</scope>
    <source>
        <strain evidence="3">ATCC BAA-98 / CGA009</strain>
        <strain evidence="1">CGA009</strain>
    </source>
</reference>
<evidence type="ECO:0000313" key="1">
    <source>
        <dbReference type="EMBL" id="CAE27962.1"/>
    </source>
</evidence>
<protein>
    <submittedName>
        <fullName evidence="1">Uncharacterized protein</fullName>
    </submittedName>
</protein>
<dbReference type="RefSeq" id="WP_011158071.1">
    <property type="nucleotide sequence ID" value="NZ_CP116810.1"/>
</dbReference>
<dbReference type="HOGENOM" id="CLU_2773222_0_0_5"/>
<accession>Q6N6U3</accession>
<reference evidence="2" key="3">
    <citation type="submission" date="2022-12" db="EMBL/GenBank/DDBJ databases">
        <title>Complete genome sequence of Rhodopseudomonas palustris CGA0092 and corrections to the R. palustris CGA009 genome sequence.</title>
        <authorList>
            <person name="Mazny B.R."/>
            <person name="Sheff O.F."/>
            <person name="LaSarre B."/>
            <person name="McKinlay A."/>
            <person name="McKinlay J.B."/>
        </authorList>
    </citation>
    <scope>NUCLEOTIDE SEQUENCE</scope>
    <source>
        <strain evidence="2">CGA009</strain>
    </source>
</reference>
<gene>
    <name evidence="1" type="ordered locus">RPA2521</name>
    <name evidence="2" type="ORF">TX73_013015</name>
</gene>
<keyword evidence="3" id="KW-1185">Reference proteome</keyword>
<name>Q6N6U3_RHOPA</name>
<proteinExistence type="predicted"/>